<dbReference type="Gene3D" id="3.40.50.1820">
    <property type="entry name" value="alpha/beta hydrolase"/>
    <property type="match status" value="1"/>
</dbReference>
<dbReference type="Proteomes" id="UP000887566">
    <property type="component" value="Unplaced"/>
</dbReference>
<dbReference type="GO" id="GO:0005764">
    <property type="term" value="C:lysosome"/>
    <property type="evidence" value="ECO:0007669"/>
    <property type="project" value="TreeGrafter"/>
</dbReference>
<evidence type="ECO:0000256" key="3">
    <source>
        <dbReference type="ARBA" id="ARBA00022729"/>
    </source>
</evidence>
<evidence type="ECO:0000313" key="7">
    <source>
        <dbReference type="Proteomes" id="UP000887566"/>
    </source>
</evidence>
<dbReference type="GO" id="GO:0006508">
    <property type="term" value="P:proteolysis"/>
    <property type="evidence" value="ECO:0007669"/>
    <property type="project" value="UniProtKB-KW"/>
</dbReference>
<evidence type="ECO:0000256" key="2">
    <source>
        <dbReference type="ARBA" id="ARBA00022670"/>
    </source>
</evidence>
<proteinExistence type="inferred from homology"/>
<dbReference type="Pfam" id="PF05577">
    <property type="entry name" value="Peptidase_S28"/>
    <property type="match status" value="1"/>
</dbReference>
<evidence type="ECO:0000256" key="6">
    <source>
        <dbReference type="SAM" id="SignalP"/>
    </source>
</evidence>
<dbReference type="GO" id="GO:0005768">
    <property type="term" value="C:endosome"/>
    <property type="evidence" value="ECO:0007669"/>
    <property type="project" value="TreeGrafter"/>
</dbReference>
<evidence type="ECO:0000256" key="4">
    <source>
        <dbReference type="ARBA" id="ARBA00022801"/>
    </source>
</evidence>
<protein>
    <submittedName>
        <fullName evidence="8">Uncharacterized protein</fullName>
    </submittedName>
</protein>
<dbReference type="GO" id="GO:0008239">
    <property type="term" value="F:dipeptidyl-peptidase activity"/>
    <property type="evidence" value="ECO:0007669"/>
    <property type="project" value="TreeGrafter"/>
</dbReference>
<dbReference type="InterPro" id="IPR029058">
    <property type="entry name" value="AB_hydrolase_fold"/>
</dbReference>
<dbReference type="GO" id="GO:0070008">
    <property type="term" value="F:serine-type exopeptidase activity"/>
    <property type="evidence" value="ECO:0007669"/>
    <property type="project" value="InterPro"/>
</dbReference>
<feature type="signal peptide" evidence="6">
    <location>
        <begin position="1"/>
        <end position="18"/>
    </location>
</feature>
<dbReference type="PANTHER" id="PTHR11010">
    <property type="entry name" value="PROTEASE S28 PRO-X CARBOXYPEPTIDASE-RELATED"/>
    <property type="match status" value="1"/>
</dbReference>
<feature type="chain" id="PRO_5037034736" evidence="6">
    <location>
        <begin position="19"/>
        <end position="494"/>
    </location>
</feature>
<dbReference type="InterPro" id="IPR042269">
    <property type="entry name" value="Ser_carbopepase_S28_SKS"/>
</dbReference>
<dbReference type="InterPro" id="IPR008758">
    <property type="entry name" value="Peptidase_S28"/>
</dbReference>
<evidence type="ECO:0000313" key="8">
    <source>
        <dbReference type="WBParaSite" id="PSAMB.scaffold1747size41522.g14667.t1"/>
    </source>
</evidence>
<name>A0A914VBN5_9BILA</name>
<reference evidence="8" key="1">
    <citation type="submission" date="2022-11" db="UniProtKB">
        <authorList>
            <consortium name="WormBaseParasite"/>
        </authorList>
    </citation>
    <scope>IDENTIFICATION</scope>
</reference>
<dbReference type="AlphaFoldDB" id="A0A914VBN5"/>
<keyword evidence="4" id="KW-0378">Hydrolase</keyword>
<evidence type="ECO:0000256" key="1">
    <source>
        <dbReference type="ARBA" id="ARBA00011079"/>
    </source>
</evidence>
<keyword evidence="7" id="KW-1185">Reference proteome</keyword>
<comment type="similarity">
    <text evidence="1">Belongs to the peptidase S28 family.</text>
</comment>
<sequence length="494" mass="54949">MMRLFVALLAVCCHSCSASLTGFIFNQKLDHFTAGNNRTFPQRYWVVDDHWNKSSSAPVLLYLGLAAPFNGGMASYGIFGPALIEHSALGVGIENRYYGRSLAEDMLKLENLQYLTFEQSLEDTKAIQDAIKKNYSIPNLKWITFGASYSGMKSVIHRVTMPDRVFAAFGSSAPVNFQYDMPNYLGHVGEVIRDDQRGGSQTCYDNVREAFAIVDSYLNSNQLDVLRTDFNICSSSNATDDKEKFAIARYLSGLIADVNQYSFSNPAINTYAGICRPFTRPGVQPYDVLKKMLADSSPETCATISYQALLDDLNKWSNGINDWEEYDKDSGGRSWGFEICNNMGFNVYCNTTKGCPMSNFASQLGQSAMCQDAFGISDQQMRANSAKFLKTYGGANPLTTRLLLTHGAVDCGYPYEMNTTVENKEIYSFTTAYVGHVVDLNPATGYEPVALYETRKAVAQVLQKWVQDAKTAGSSQTYLSSVTIVFLVFFYSLY</sequence>
<dbReference type="SUPFAM" id="SSF53474">
    <property type="entry name" value="alpha/beta-Hydrolases"/>
    <property type="match status" value="1"/>
</dbReference>
<dbReference type="WBParaSite" id="PSAMB.scaffold1747size41522.g14667.t1">
    <property type="protein sequence ID" value="PSAMB.scaffold1747size41522.g14667.t1"/>
    <property type="gene ID" value="PSAMB.scaffold1747size41522.g14667"/>
</dbReference>
<accession>A0A914VBN5</accession>
<keyword evidence="3 6" id="KW-0732">Signal</keyword>
<dbReference type="Gene3D" id="1.20.120.980">
    <property type="entry name" value="Serine carboxypeptidase S28, SKS domain"/>
    <property type="match status" value="1"/>
</dbReference>
<keyword evidence="2" id="KW-0645">Protease</keyword>
<organism evidence="7 8">
    <name type="scientific">Plectus sambesii</name>
    <dbReference type="NCBI Taxonomy" id="2011161"/>
    <lineage>
        <taxon>Eukaryota</taxon>
        <taxon>Metazoa</taxon>
        <taxon>Ecdysozoa</taxon>
        <taxon>Nematoda</taxon>
        <taxon>Chromadorea</taxon>
        <taxon>Plectida</taxon>
        <taxon>Plectina</taxon>
        <taxon>Plectoidea</taxon>
        <taxon>Plectidae</taxon>
        <taxon>Plectus</taxon>
    </lineage>
</organism>
<keyword evidence="5" id="KW-0325">Glycoprotein</keyword>
<evidence type="ECO:0000256" key="5">
    <source>
        <dbReference type="ARBA" id="ARBA00023180"/>
    </source>
</evidence>
<dbReference type="PANTHER" id="PTHR11010:SF11">
    <property type="entry name" value="THYMUS-SPECIFIC SERINE PROTEASE"/>
    <property type="match status" value="1"/>
</dbReference>